<dbReference type="NCBIfam" id="NF002991">
    <property type="entry name" value="PRK03739.1"/>
    <property type="match status" value="1"/>
</dbReference>
<comment type="subunit">
    <text evidence="10">Homodimer.</text>
</comment>
<feature type="binding site" evidence="10">
    <location>
        <position position="244"/>
    </location>
    <ligand>
        <name>Mg(2+)</name>
        <dbReference type="ChEBI" id="CHEBI:18420"/>
    </ligand>
</feature>
<dbReference type="GO" id="GO:0003985">
    <property type="term" value="F:acetyl-CoA C-acetyltransferase activity"/>
    <property type="evidence" value="ECO:0007669"/>
    <property type="project" value="UniProtKB-UniRule"/>
</dbReference>
<dbReference type="InterPro" id="IPR039371">
    <property type="entry name" value="LeuA_N_DRE-TIM"/>
</dbReference>
<keyword evidence="10" id="KW-0460">Magnesium</keyword>
<dbReference type="Gene3D" id="3.20.20.70">
    <property type="entry name" value="Aldolase class I"/>
    <property type="match status" value="1"/>
</dbReference>
<evidence type="ECO:0000256" key="9">
    <source>
        <dbReference type="ARBA" id="ARBA00023304"/>
    </source>
</evidence>
<comment type="cofactor">
    <cofactor evidence="10">
        <name>Mg(2+)</name>
        <dbReference type="ChEBI" id="CHEBI:18420"/>
    </cofactor>
</comment>
<keyword evidence="7 10" id="KW-0808">Transferase</keyword>
<dbReference type="Proteomes" id="UP000680020">
    <property type="component" value="Unassembled WGS sequence"/>
</dbReference>
<dbReference type="EC" id="2.3.3.13" evidence="4 10"/>
<feature type="binding site" evidence="10">
    <location>
        <position position="280"/>
    </location>
    <ligand>
        <name>Mg(2+)</name>
        <dbReference type="ChEBI" id="CHEBI:18420"/>
    </ligand>
</feature>
<dbReference type="Gene3D" id="3.30.160.270">
    <property type="match status" value="1"/>
</dbReference>
<comment type="caution">
    <text evidence="12">The sequence shown here is derived from an EMBL/GenBank/DDBJ whole genome shotgun (WGS) entry which is preliminary data.</text>
</comment>
<dbReference type="AlphaFoldDB" id="A0AB35BZQ6"/>
<dbReference type="GO" id="GO:0000287">
    <property type="term" value="F:magnesium ion binding"/>
    <property type="evidence" value="ECO:0007669"/>
    <property type="project" value="UniProtKB-UniRule"/>
</dbReference>
<evidence type="ECO:0000256" key="1">
    <source>
        <dbReference type="ARBA" id="ARBA00000064"/>
    </source>
</evidence>
<dbReference type="InterPro" id="IPR054692">
    <property type="entry name" value="LeuA-like_post-cat"/>
</dbReference>
<dbReference type="SUPFAM" id="SSF51569">
    <property type="entry name" value="Aldolase"/>
    <property type="match status" value="1"/>
</dbReference>
<feature type="region of interest" description="Regulatory domain" evidence="10">
    <location>
        <begin position="439"/>
        <end position="560"/>
    </location>
</feature>
<dbReference type="InterPro" id="IPR002034">
    <property type="entry name" value="AIPM/Hcit_synth_CS"/>
</dbReference>
<dbReference type="InterPro" id="IPR000891">
    <property type="entry name" value="PYR_CT"/>
</dbReference>
<name>A0AB35BZQ6_9GAMM</name>
<organism evidence="12 13">
    <name type="scientific">Wohlfahrtiimonas chitiniclastica</name>
    <dbReference type="NCBI Taxonomy" id="400946"/>
    <lineage>
        <taxon>Bacteria</taxon>
        <taxon>Pseudomonadati</taxon>
        <taxon>Pseudomonadota</taxon>
        <taxon>Gammaproteobacteria</taxon>
        <taxon>Cardiobacteriales</taxon>
        <taxon>Ignatzschineriaceae</taxon>
        <taxon>Wohlfahrtiimonas</taxon>
    </lineage>
</organism>
<evidence type="ECO:0000313" key="12">
    <source>
        <dbReference type="EMBL" id="MBS7824941.1"/>
    </source>
</evidence>
<dbReference type="GO" id="GO:0005737">
    <property type="term" value="C:cytoplasm"/>
    <property type="evidence" value="ECO:0007669"/>
    <property type="project" value="UniProtKB-SubCell"/>
</dbReference>
<dbReference type="RefSeq" id="WP_008316504.1">
    <property type="nucleotide sequence ID" value="NZ_JAGIBS010000008.1"/>
</dbReference>
<evidence type="ECO:0000259" key="11">
    <source>
        <dbReference type="PROSITE" id="PS50991"/>
    </source>
</evidence>
<evidence type="ECO:0000256" key="7">
    <source>
        <dbReference type="ARBA" id="ARBA00022679"/>
    </source>
</evidence>
<keyword evidence="6 10" id="KW-0028">Amino-acid biosynthesis</keyword>
<keyword evidence="10" id="KW-0963">Cytoplasm</keyword>
<feature type="binding site" evidence="10">
    <location>
        <position position="40"/>
    </location>
    <ligand>
        <name>Mg(2+)</name>
        <dbReference type="ChEBI" id="CHEBI:18420"/>
    </ligand>
</feature>
<dbReference type="PROSITE" id="PS00816">
    <property type="entry name" value="AIPM_HOMOCIT_SYNTH_2"/>
    <property type="match status" value="1"/>
</dbReference>
<dbReference type="NCBIfam" id="TIGR00970">
    <property type="entry name" value="leuA_yeast"/>
    <property type="match status" value="1"/>
</dbReference>
<dbReference type="InterPro" id="IPR013709">
    <property type="entry name" value="2-isopropylmalate_synth_dimer"/>
</dbReference>
<evidence type="ECO:0000256" key="5">
    <source>
        <dbReference type="ARBA" id="ARBA00022430"/>
    </source>
</evidence>
<dbReference type="PANTHER" id="PTHR46911">
    <property type="match status" value="1"/>
</dbReference>
<feature type="binding site" evidence="10">
    <location>
        <position position="246"/>
    </location>
    <ligand>
        <name>Mg(2+)</name>
        <dbReference type="ChEBI" id="CHEBI:18420"/>
    </ligand>
</feature>
<comment type="pathway">
    <text evidence="2 10">Amino-acid biosynthesis; L-leucine biosynthesis; L-leucine from 3-methyl-2-oxobutanoate: step 1/4.</text>
</comment>
<gene>
    <name evidence="10 12" type="primary">leuA</name>
    <name evidence="12" type="ORF">J7561_06955</name>
</gene>
<dbReference type="PROSITE" id="PS50991">
    <property type="entry name" value="PYR_CT"/>
    <property type="match status" value="1"/>
</dbReference>
<dbReference type="SUPFAM" id="SSF110921">
    <property type="entry name" value="2-isopropylmalate synthase LeuA, allosteric (dimerisation) domain"/>
    <property type="match status" value="1"/>
</dbReference>
<dbReference type="Pfam" id="PF00682">
    <property type="entry name" value="HMGL-like"/>
    <property type="match status" value="1"/>
</dbReference>
<feature type="domain" description="Pyruvate carboxyltransferase" evidence="11">
    <location>
        <begin position="31"/>
        <end position="305"/>
    </location>
</feature>
<evidence type="ECO:0000256" key="6">
    <source>
        <dbReference type="ARBA" id="ARBA00022605"/>
    </source>
</evidence>
<keyword evidence="5 10" id="KW-0432">Leucine biosynthesis</keyword>
<protein>
    <recommendedName>
        <fullName evidence="4 10">2-isopropylmalate synthase</fullName>
        <ecNumber evidence="4 10">2.3.3.13</ecNumber>
    </recommendedName>
    <alternativeName>
        <fullName evidence="10">Alpha-IPM synthase</fullName>
    </alternativeName>
    <alternativeName>
        <fullName evidence="10">Alpha-isopropylmalate synthase</fullName>
    </alternativeName>
</protein>
<sequence>MIAQPSAKYPAFAPIRLKDRTWPDKVIDKAPRWLSSDLRDGNQALIEPMNIEQKLRMFDLLIECGFKEIEVAFPSASDTEFTFVRRLIEENRIPEDVTIQVLTQSREDLIVRTFEALKGCKQAIVHVYNATSPTFRRVVFNKTKEEVIALAEYGVSLLVKEAAKYPETDWTFEYSPEIFSDTEVDFAVEVCEAVMKIANPTPEKPIIFNLPATVEVATPNVYADQIEYFCRNISRRDSVIVSIHTHNDRGCAVAATELALMAGGDRVEGCLFGHGERTGNVDIITVALNMYTQGVDPELNFSQINKVVREVEHCTAIKVHPRHPYAGELVFTAFSGSHQDAIRKGLSDMKNQPDQMWKIPYLPVDPHDLGRSYEAVIRVNSQSGKGGIAYLLEEDHGINMPRRLQIEFSRTVQAEADAKGIEVTSPMIFDLFNREYLTKGNVVIGQPISIVEDENGNTEISAVITTATQQYHAKGHGNGPIAALVNALNETLKIDVDVVSYHEHARSQGSKAEAVAFVEMQVESRTLFGVAIHANTARASIDAVISALNRAIAKGWVEVK</sequence>
<dbReference type="PROSITE" id="PS00815">
    <property type="entry name" value="AIPM_HOMOCIT_SYNTH_1"/>
    <property type="match status" value="1"/>
</dbReference>
<comment type="function">
    <text evidence="10">Catalyzes the condensation of the acetyl group of acetyl-CoA with 3-methyl-2-oxobutanoate (2-ketoisovalerate) to form 3-carboxy-3-hydroxy-4-methylpentanoate (2-isopropylmalate).</text>
</comment>
<evidence type="ECO:0000256" key="3">
    <source>
        <dbReference type="ARBA" id="ARBA00009767"/>
    </source>
</evidence>
<dbReference type="HAMAP" id="MF_00572">
    <property type="entry name" value="LeuA_type2"/>
    <property type="match status" value="1"/>
</dbReference>
<dbReference type="SUPFAM" id="SSF89000">
    <property type="entry name" value="post-HMGL domain-like"/>
    <property type="match status" value="1"/>
</dbReference>
<accession>A0AB35BZQ6</accession>
<dbReference type="InterPro" id="IPR036230">
    <property type="entry name" value="LeuA_allosteric_dom_sf"/>
</dbReference>
<dbReference type="SMART" id="SM00917">
    <property type="entry name" value="LeuA_dimer"/>
    <property type="match status" value="1"/>
</dbReference>
<keyword evidence="8 10" id="KW-0479">Metal-binding</keyword>
<dbReference type="Pfam" id="PF22615">
    <property type="entry name" value="IPMS_D2"/>
    <property type="match status" value="1"/>
</dbReference>
<evidence type="ECO:0000256" key="8">
    <source>
        <dbReference type="ARBA" id="ARBA00022723"/>
    </source>
</evidence>
<comment type="similarity">
    <text evidence="3 10">Belongs to the alpha-IPM synthase/homocitrate synthase family. LeuA type 2 subfamily.</text>
</comment>
<evidence type="ECO:0000256" key="2">
    <source>
        <dbReference type="ARBA" id="ARBA00004689"/>
    </source>
</evidence>
<dbReference type="PANTHER" id="PTHR46911:SF1">
    <property type="entry name" value="2-ISOPROPYLMALATE SYNTHASE"/>
    <property type="match status" value="1"/>
</dbReference>
<dbReference type="GO" id="GO:0009098">
    <property type="term" value="P:L-leucine biosynthetic process"/>
    <property type="evidence" value="ECO:0007669"/>
    <property type="project" value="UniProtKB-UniRule"/>
</dbReference>
<dbReference type="EMBL" id="JAGIBU010000005">
    <property type="protein sequence ID" value="MBS7824941.1"/>
    <property type="molecule type" value="Genomic_DNA"/>
</dbReference>
<keyword evidence="9 10" id="KW-0100">Branched-chain amino acid biosynthesis</keyword>
<dbReference type="CDD" id="cd07942">
    <property type="entry name" value="DRE_TIM_LeuA"/>
    <property type="match status" value="1"/>
</dbReference>
<dbReference type="Pfam" id="PF08502">
    <property type="entry name" value="LeuA_dimer"/>
    <property type="match status" value="1"/>
</dbReference>
<dbReference type="FunFam" id="3.20.20.70:FF:000045">
    <property type="entry name" value="2-isopropylmalate synthase"/>
    <property type="match status" value="1"/>
</dbReference>
<dbReference type="GO" id="GO:0003852">
    <property type="term" value="F:2-isopropylmalate synthase activity"/>
    <property type="evidence" value="ECO:0007669"/>
    <property type="project" value="UniProtKB-UniRule"/>
</dbReference>
<evidence type="ECO:0000313" key="13">
    <source>
        <dbReference type="Proteomes" id="UP000680020"/>
    </source>
</evidence>
<comment type="subcellular location">
    <subcellularLocation>
        <location evidence="10">Cytoplasm</location>
    </subcellularLocation>
</comment>
<dbReference type="InterPro" id="IPR013785">
    <property type="entry name" value="Aldolase_TIM"/>
</dbReference>
<dbReference type="InterPro" id="IPR005668">
    <property type="entry name" value="IPM_Synthase"/>
</dbReference>
<comment type="catalytic activity">
    <reaction evidence="1 10">
        <text>3-methyl-2-oxobutanoate + acetyl-CoA + H2O = (2S)-2-isopropylmalate + CoA + H(+)</text>
        <dbReference type="Rhea" id="RHEA:21524"/>
        <dbReference type="ChEBI" id="CHEBI:1178"/>
        <dbReference type="ChEBI" id="CHEBI:11851"/>
        <dbReference type="ChEBI" id="CHEBI:15377"/>
        <dbReference type="ChEBI" id="CHEBI:15378"/>
        <dbReference type="ChEBI" id="CHEBI:57287"/>
        <dbReference type="ChEBI" id="CHEBI:57288"/>
        <dbReference type="EC" id="2.3.3.13"/>
    </reaction>
</comment>
<reference evidence="12" key="1">
    <citation type="submission" date="2021-03" db="EMBL/GenBank/DDBJ databases">
        <title>Identification and antibiotic profiling of Wohlfahrtiimonas chitiniclastica, an underestimated human pathogen.</title>
        <authorList>
            <person name="Kopf A."/>
            <person name="Bunk B."/>
            <person name="Coldewey S."/>
            <person name="Gunzer F."/>
            <person name="Riedel T."/>
            <person name="Schroettner P."/>
        </authorList>
    </citation>
    <scope>NUCLEOTIDE SEQUENCE</scope>
    <source>
        <strain evidence="12">DSM 100917</strain>
    </source>
</reference>
<evidence type="ECO:0000256" key="10">
    <source>
        <dbReference type="HAMAP-Rule" id="MF_00572"/>
    </source>
</evidence>
<evidence type="ECO:0000256" key="4">
    <source>
        <dbReference type="ARBA" id="ARBA00012973"/>
    </source>
</evidence>
<proteinExistence type="inferred from homology"/>
<keyword evidence="12" id="KW-0012">Acyltransferase</keyword>